<reference evidence="3 4" key="1">
    <citation type="journal article" date="2023" name="Hortic Res">
        <title>The complete reference genome for grapevine (Vitis vinifera L.) genetics and breeding.</title>
        <authorList>
            <person name="Shi X."/>
            <person name="Cao S."/>
            <person name="Wang X."/>
            <person name="Huang S."/>
            <person name="Wang Y."/>
            <person name="Liu Z."/>
            <person name="Liu W."/>
            <person name="Leng X."/>
            <person name="Peng Y."/>
            <person name="Wang N."/>
            <person name="Wang Y."/>
            <person name="Ma Z."/>
            <person name="Xu X."/>
            <person name="Zhang F."/>
            <person name="Xue H."/>
            <person name="Zhong H."/>
            <person name="Wang Y."/>
            <person name="Zhang K."/>
            <person name="Velt A."/>
            <person name="Avia K."/>
            <person name="Holtgrawe D."/>
            <person name="Grimplet J."/>
            <person name="Matus J.T."/>
            <person name="Ware D."/>
            <person name="Wu X."/>
            <person name="Wang H."/>
            <person name="Liu C."/>
            <person name="Fang Y."/>
            <person name="Rustenholz C."/>
            <person name="Cheng Z."/>
            <person name="Xiao H."/>
            <person name="Zhou Y."/>
        </authorList>
    </citation>
    <scope>NUCLEOTIDE SEQUENCE [LARGE SCALE GENOMIC DNA]</scope>
    <source>
        <strain evidence="4">cv. Pinot noir / PN40024</strain>
        <tissue evidence="3">Leaf</tissue>
    </source>
</reference>
<evidence type="ECO:0000313" key="3">
    <source>
        <dbReference type="EMBL" id="WJZ92234.1"/>
    </source>
</evidence>
<dbReference type="PANTHER" id="PTHR33116">
    <property type="entry name" value="REVERSE TRANSCRIPTASE ZINC-BINDING DOMAIN-CONTAINING PROTEIN-RELATED-RELATED"/>
    <property type="match status" value="1"/>
</dbReference>
<dbReference type="InterPro" id="IPR000477">
    <property type="entry name" value="RT_dom"/>
</dbReference>
<evidence type="ECO:0000256" key="1">
    <source>
        <dbReference type="SAM" id="MobiDB-lite"/>
    </source>
</evidence>
<gene>
    <name evidence="3" type="ORF">VitviT2T_011244</name>
</gene>
<evidence type="ECO:0000313" key="4">
    <source>
        <dbReference type="Proteomes" id="UP001227230"/>
    </source>
</evidence>
<dbReference type="SUPFAM" id="SSF81631">
    <property type="entry name" value="PAP/OAS1 substrate-binding domain"/>
    <property type="match status" value="1"/>
</dbReference>
<proteinExistence type="predicted"/>
<sequence>MAAARGLKEFRVPEVEISDLEWRLVEVILGALSMAEERGKFIVDESLMEEATNYGYDGIRGEMTSVDAVGDPLSPYLFVIAMKALSCLLRRAVNGGFLLACKARSRGGEGAQMSHLLFADDALVFCGSSQDQMTCLSWILMWLEAISGLRINLHKSELILVGGVENAKALAAELGCNVGSLPSSYLGLPLGAPHRSMAVWDGVEERFRKKLAKWKSQYSSKGGRITLIWSTLASMPIYFMFVFSLPRKLSSRMLGSKICGVPLREGGVGARTSLDLSMIGRWIRCTDGSDMETVTKNVINFLGYGEVNKESLAELFVTLLLKLQSIETLWSKGLCASIYDGSWIYKTWDSGVGCINVEDFTDRSQNVARAVATKQVTKIYKCIHHSLHWISVFMNGRMEGPKLRRRLFGQDHVPKPLSGPGQLPVPEDGGKSLDENAASALTQDDFIQTKKPRLMDGWAGQKHDSVELASNVAWPSTQHLVYQAHQFAPGPPQLPFSPLQNPVCFAGSQSLNVMPPMPSMGPMHGWGGQQHAPGAATSTAAGPFAIPFAYQVLQAALGLPQLLDVPLQQPASAPLQTMLHSHGLQGSTTTVPRPSAELPYARHN</sequence>
<feature type="region of interest" description="Disordered" evidence="1">
    <location>
        <begin position="410"/>
        <end position="431"/>
    </location>
</feature>
<evidence type="ECO:0000259" key="2">
    <source>
        <dbReference type="Pfam" id="PF00078"/>
    </source>
</evidence>
<accession>A0ABY9CB78</accession>
<feature type="compositionally biased region" description="Polar residues" evidence="1">
    <location>
        <begin position="582"/>
        <end position="592"/>
    </location>
</feature>
<dbReference type="Proteomes" id="UP001227230">
    <property type="component" value="Chromosome 7"/>
</dbReference>
<protein>
    <recommendedName>
        <fullName evidence="2">Reverse transcriptase domain-containing protein</fullName>
    </recommendedName>
</protein>
<organism evidence="3 4">
    <name type="scientific">Vitis vinifera</name>
    <name type="common">Grape</name>
    <dbReference type="NCBI Taxonomy" id="29760"/>
    <lineage>
        <taxon>Eukaryota</taxon>
        <taxon>Viridiplantae</taxon>
        <taxon>Streptophyta</taxon>
        <taxon>Embryophyta</taxon>
        <taxon>Tracheophyta</taxon>
        <taxon>Spermatophyta</taxon>
        <taxon>Magnoliopsida</taxon>
        <taxon>eudicotyledons</taxon>
        <taxon>Gunneridae</taxon>
        <taxon>Pentapetalae</taxon>
        <taxon>rosids</taxon>
        <taxon>Vitales</taxon>
        <taxon>Vitaceae</taxon>
        <taxon>Viteae</taxon>
        <taxon>Vitis</taxon>
    </lineage>
</organism>
<feature type="region of interest" description="Disordered" evidence="1">
    <location>
        <begin position="582"/>
        <end position="604"/>
    </location>
</feature>
<dbReference type="PANTHER" id="PTHR33116:SF78">
    <property type="entry name" value="OS12G0587133 PROTEIN"/>
    <property type="match status" value="1"/>
</dbReference>
<feature type="domain" description="Reverse transcriptase" evidence="2">
    <location>
        <begin position="69"/>
        <end position="189"/>
    </location>
</feature>
<dbReference type="EMBL" id="CP126654">
    <property type="protein sequence ID" value="WJZ92234.1"/>
    <property type="molecule type" value="Genomic_DNA"/>
</dbReference>
<keyword evidence="4" id="KW-1185">Reference proteome</keyword>
<dbReference type="Pfam" id="PF00078">
    <property type="entry name" value="RVT_1"/>
    <property type="match status" value="1"/>
</dbReference>
<name>A0ABY9CB78_VITVI</name>